<keyword evidence="4" id="KW-0274">FAD</keyword>
<comment type="cofactor">
    <cofactor evidence="1">
        <name>FAD</name>
        <dbReference type="ChEBI" id="CHEBI:57692"/>
    </cofactor>
</comment>
<evidence type="ECO:0000259" key="6">
    <source>
        <dbReference type="Pfam" id="PF00441"/>
    </source>
</evidence>
<evidence type="ECO:0000256" key="5">
    <source>
        <dbReference type="ARBA" id="ARBA00023002"/>
    </source>
</evidence>
<dbReference type="InterPro" id="IPR009075">
    <property type="entry name" value="AcylCo_DH/oxidase_C"/>
</dbReference>
<dbReference type="RefSeq" id="WP_311339926.1">
    <property type="nucleotide sequence ID" value="NZ_JAVRHS010000002.1"/>
</dbReference>
<proteinExistence type="inferred from homology"/>
<dbReference type="Proteomes" id="UP001259803">
    <property type="component" value="Unassembled WGS sequence"/>
</dbReference>
<dbReference type="Pfam" id="PF00441">
    <property type="entry name" value="Acyl-CoA_dh_1"/>
    <property type="match status" value="1"/>
</dbReference>
<keyword evidence="9" id="KW-1185">Reference proteome</keyword>
<dbReference type="EMBL" id="JAVRHS010000002">
    <property type="protein sequence ID" value="MDT0575357.1"/>
    <property type="molecule type" value="Genomic_DNA"/>
</dbReference>
<name>A0ABU2ZIX5_9SPHN</name>
<evidence type="ECO:0000259" key="7">
    <source>
        <dbReference type="Pfam" id="PF02771"/>
    </source>
</evidence>
<feature type="domain" description="Acyl-CoA dehydrogenase/oxidase N-terminal" evidence="7">
    <location>
        <begin position="7"/>
        <end position="83"/>
    </location>
</feature>
<evidence type="ECO:0000256" key="4">
    <source>
        <dbReference type="ARBA" id="ARBA00022827"/>
    </source>
</evidence>
<evidence type="ECO:0000313" key="8">
    <source>
        <dbReference type="EMBL" id="MDT0575357.1"/>
    </source>
</evidence>
<dbReference type="Gene3D" id="1.10.540.10">
    <property type="entry name" value="Acyl-CoA dehydrogenase/oxidase, N-terminal domain"/>
    <property type="match status" value="1"/>
</dbReference>
<protein>
    <submittedName>
        <fullName evidence="8">Acyl-CoA dehydrogenase family protein</fullName>
        <ecNumber evidence="8">1.-.-.-</ecNumber>
    </submittedName>
</protein>
<comment type="caution">
    <text evidence="8">The sequence shown here is derived from an EMBL/GenBank/DDBJ whole genome shotgun (WGS) entry which is preliminary data.</text>
</comment>
<dbReference type="InterPro" id="IPR037069">
    <property type="entry name" value="AcylCoA_DH/ox_N_sf"/>
</dbReference>
<dbReference type="SUPFAM" id="SSF47203">
    <property type="entry name" value="Acyl-CoA dehydrogenase C-terminal domain-like"/>
    <property type="match status" value="1"/>
</dbReference>
<feature type="domain" description="Acyl-CoA dehydrogenase/oxidase C-terminal" evidence="6">
    <location>
        <begin position="174"/>
        <end position="307"/>
    </location>
</feature>
<comment type="similarity">
    <text evidence="2">Belongs to the acyl-CoA dehydrogenase family.</text>
</comment>
<evidence type="ECO:0000256" key="1">
    <source>
        <dbReference type="ARBA" id="ARBA00001974"/>
    </source>
</evidence>
<keyword evidence="3" id="KW-0285">Flavoprotein</keyword>
<evidence type="ECO:0000256" key="3">
    <source>
        <dbReference type="ARBA" id="ARBA00022630"/>
    </source>
</evidence>
<dbReference type="EC" id="1.-.-.-" evidence="8"/>
<dbReference type="SUPFAM" id="SSF56645">
    <property type="entry name" value="Acyl-CoA dehydrogenase NM domain-like"/>
    <property type="match status" value="1"/>
</dbReference>
<dbReference type="Pfam" id="PF02771">
    <property type="entry name" value="Acyl-CoA_dh_N"/>
    <property type="match status" value="1"/>
</dbReference>
<dbReference type="InterPro" id="IPR013786">
    <property type="entry name" value="AcylCoA_DH/ox_N"/>
</dbReference>
<dbReference type="InterPro" id="IPR009100">
    <property type="entry name" value="AcylCoA_DH/oxidase_NM_dom_sf"/>
</dbReference>
<evidence type="ECO:0000313" key="9">
    <source>
        <dbReference type="Proteomes" id="UP001259803"/>
    </source>
</evidence>
<evidence type="ECO:0000256" key="2">
    <source>
        <dbReference type="ARBA" id="ARBA00009347"/>
    </source>
</evidence>
<accession>A0ABU2ZIX5</accession>
<reference evidence="8 9" key="1">
    <citation type="submission" date="2023-09" db="EMBL/GenBank/DDBJ databases">
        <authorList>
            <person name="Rey-Velasco X."/>
        </authorList>
    </citation>
    <scope>NUCLEOTIDE SEQUENCE [LARGE SCALE GENOMIC DNA]</scope>
    <source>
        <strain evidence="8 9">F390</strain>
    </source>
</reference>
<dbReference type="InterPro" id="IPR036250">
    <property type="entry name" value="AcylCo_DH-like_C"/>
</dbReference>
<gene>
    <name evidence="8" type="ORF">RM533_04070</name>
</gene>
<sequence>MDFSFSQDQIDLRDAVREYLDGEHDPAVLRALDEGSGRDPAIRSGLVEMGLAGIMVPESKGGLGLGLLEATMIGVELGRANVSEPLADTAFVAVPWLLAQDRADALDGVASGERVIAIADPANGWVADLDHADALLSSAGLVEPAPVTDRLDTVDPLRQLFALPDEVTHDPLLFDLAALTCAAQMVGAAERMMALSTDYAEQREQFGQPIGRFQAIKHHLASVAVKVEFARPVLWRAAASQNDERFSLNVSHVKIAATDAAMLAAETAIQVHGAMGYTYEVDLHFWMKRVWALAGAWGDRATHLRRVEAMVIDGAMDIGPSETFTKELTHA</sequence>
<dbReference type="PANTHER" id="PTHR43884">
    <property type="entry name" value="ACYL-COA DEHYDROGENASE"/>
    <property type="match status" value="1"/>
</dbReference>
<keyword evidence="5 8" id="KW-0560">Oxidoreductase</keyword>
<dbReference type="Gene3D" id="1.20.140.10">
    <property type="entry name" value="Butyryl-CoA Dehydrogenase, subunit A, domain 3"/>
    <property type="match status" value="1"/>
</dbReference>
<dbReference type="GO" id="GO:0016491">
    <property type="term" value="F:oxidoreductase activity"/>
    <property type="evidence" value="ECO:0007669"/>
    <property type="project" value="UniProtKB-KW"/>
</dbReference>
<organism evidence="8 9">
    <name type="scientific">Croceicoccus esteveae</name>
    <dbReference type="NCBI Taxonomy" id="3075597"/>
    <lineage>
        <taxon>Bacteria</taxon>
        <taxon>Pseudomonadati</taxon>
        <taxon>Pseudomonadota</taxon>
        <taxon>Alphaproteobacteria</taxon>
        <taxon>Sphingomonadales</taxon>
        <taxon>Erythrobacteraceae</taxon>
        <taxon>Croceicoccus</taxon>
    </lineage>
</organism>
<dbReference type="PANTHER" id="PTHR43884:SF20">
    <property type="entry name" value="ACYL-COA DEHYDROGENASE FADE28"/>
    <property type="match status" value="1"/>
</dbReference>